<organism evidence="2 3">
    <name type="scientific">Cerasicoccus arenae</name>
    <dbReference type="NCBI Taxonomy" id="424488"/>
    <lineage>
        <taxon>Bacteria</taxon>
        <taxon>Pseudomonadati</taxon>
        <taxon>Verrucomicrobiota</taxon>
        <taxon>Opitutia</taxon>
        <taxon>Puniceicoccales</taxon>
        <taxon>Cerasicoccaceae</taxon>
        <taxon>Cerasicoccus</taxon>
    </lineage>
</organism>
<keyword evidence="3" id="KW-1185">Reference proteome</keyword>
<sequence length="232" mass="25139">MNIHTARSLLLKSFIGFLSLTALIGIATVLTGEFGELQLKILATTFTISAASICAMACAAFIEKRAMPALGWTGIGLNFLAATMLLFAMWAELGDEYYWKITITLIVLGLGFAHALLLQLPDLGKKHDWIPAIAAASVAALAVFIIVAFWGEIDNEGYYRGLAVISIIVVLFTLIIPIMMKLAKPDVVSNPPHLTPTEKPSITADALVLTPVDGNYYQDANGTRYRVEKVPE</sequence>
<evidence type="ECO:0000256" key="1">
    <source>
        <dbReference type="SAM" id="Phobius"/>
    </source>
</evidence>
<name>A0A8J3DET6_9BACT</name>
<keyword evidence="1" id="KW-0812">Transmembrane</keyword>
<feature type="transmembrane region" description="Helical" evidence="1">
    <location>
        <begin position="9"/>
        <end position="29"/>
    </location>
</feature>
<comment type="caution">
    <text evidence="2">The sequence shown here is derived from an EMBL/GenBank/DDBJ whole genome shotgun (WGS) entry which is preliminary data.</text>
</comment>
<keyword evidence="1" id="KW-1133">Transmembrane helix</keyword>
<feature type="transmembrane region" description="Helical" evidence="1">
    <location>
        <begin position="157"/>
        <end position="176"/>
    </location>
</feature>
<evidence type="ECO:0000313" key="3">
    <source>
        <dbReference type="Proteomes" id="UP000642829"/>
    </source>
</evidence>
<dbReference type="Proteomes" id="UP000642829">
    <property type="component" value="Unassembled WGS sequence"/>
</dbReference>
<reference evidence="2" key="2">
    <citation type="submission" date="2020-09" db="EMBL/GenBank/DDBJ databases">
        <authorList>
            <person name="Sun Q."/>
            <person name="Kim S."/>
        </authorList>
    </citation>
    <scope>NUCLEOTIDE SEQUENCE</scope>
    <source>
        <strain evidence="2">KCTC 12870</strain>
    </source>
</reference>
<reference evidence="2" key="1">
    <citation type="journal article" date="2014" name="Int. J. Syst. Evol. Microbiol.">
        <title>Complete genome sequence of Corynebacterium casei LMG S-19264T (=DSM 44701T), isolated from a smear-ripened cheese.</title>
        <authorList>
            <consortium name="US DOE Joint Genome Institute (JGI-PGF)"/>
            <person name="Walter F."/>
            <person name="Albersmeier A."/>
            <person name="Kalinowski J."/>
            <person name="Ruckert C."/>
        </authorList>
    </citation>
    <scope>NUCLEOTIDE SEQUENCE</scope>
    <source>
        <strain evidence="2">KCTC 12870</strain>
    </source>
</reference>
<feature type="transmembrane region" description="Helical" evidence="1">
    <location>
        <begin position="69"/>
        <end position="91"/>
    </location>
</feature>
<feature type="transmembrane region" description="Helical" evidence="1">
    <location>
        <begin position="129"/>
        <end position="151"/>
    </location>
</feature>
<dbReference type="AlphaFoldDB" id="A0A8J3DET6"/>
<protein>
    <submittedName>
        <fullName evidence="2">Uncharacterized protein</fullName>
    </submittedName>
</protein>
<proteinExistence type="predicted"/>
<gene>
    <name evidence="2" type="ORF">GCM10007047_03250</name>
</gene>
<dbReference type="RefSeq" id="WP_189511170.1">
    <property type="nucleotide sequence ID" value="NZ_BMXG01000001.1"/>
</dbReference>
<evidence type="ECO:0000313" key="2">
    <source>
        <dbReference type="EMBL" id="GHB91495.1"/>
    </source>
</evidence>
<accession>A0A8J3DET6</accession>
<feature type="transmembrane region" description="Helical" evidence="1">
    <location>
        <begin position="41"/>
        <end position="62"/>
    </location>
</feature>
<dbReference type="EMBL" id="BMXG01000001">
    <property type="protein sequence ID" value="GHB91495.1"/>
    <property type="molecule type" value="Genomic_DNA"/>
</dbReference>
<feature type="transmembrane region" description="Helical" evidence="1">
    <location>
        <begin position="97"/>
        <end position="117"/>
    </location>
</feature>
<keyword evidence="1" id="KW-0472">Membrane</keyword>